<feature type="transmembrane region" description="Helical" evidence="2">
    <location>
        <begin position="15"/>
        <end position="34"/>
    </location>
</feature>
<dbReference type="Proteomes" id="UP000019918">
    <property type="component" value="Unassembled WGS sequence"/>
</dbReference>
<dbReference type="EMBL" id="JFHN01000018">
    <property type="protein sequence ID" value="EXU77189.1"/>
    <property type="molecule type" value="Genomic_DNA"/>
</dbReference>
<evidence type="ECO:0000256" key="2">
    <source>
        <dbReference type="SAM" id="Phobius"/>
    </source>
</evidence>
<sequence length="89" mass="10283">MKDNFNNFPYQQVKFSLVSITLPALFFLLLQPVLHRVNLRPLSSDARLRQRAHFRVFALFQPGFRHLNRPPMIGDHSSGKGQYPPLLPA</sequence>
<accession>A0A014MGG7</accession>
<organism evidence="3 4">
    <name type="scientific">Erwinia mallotivora</name>
    <dbReference type="NCBI Taxonomy" id="69222"/>
    <lineage>
        <taxon>Bacteria</taxon>
        <taxon>Pseudomonadati</taxon>
        <taxon>Pseudomonadota</taxon>
        <taxon>Gammaproteobacteria</taxon>
        <taxon>Enterobacterales</taxon>
        <taxon>Erwiniaceae</taxon>
        <taxon>Erwinia</taxon>
    </lineage>
</organism>
<evidence type="ECO:0000313" key="4">
    <source>
        <dbReference type="Proteomes" id="UP000019918"/>
    </source>
</evidence>
<keyword evidence="2" id="KW-0812">Transmembrane</keyword>
<gene>
    <name evidence="3" type="ORF">BG55_01830</name>
</gene>
<evidence type="ECO:0000256" key="1">
    <source>
        <dbReference type="SAM" id="MobiDB-lite"/>
    </source>
</evidence>
<keyword evidence="2" id="KW-0472">Membrane</keyword>
<evidence type="ECO:0000313" key="3">
    <source>
        <dbReference type="EMBL" id="EXU77189.1"/>
    </source>
</evidence>
<dbReference type="AlphaFoldDB" id="A0A014MGG7"/>
<keyword evidence="2" id="KW-1133">Transmembrane helix</keyword>
<protein>
    <submittedName>
        <fullName evidence="3">Uncharacterized protein</fullName>
    </submittedName>
</protein>
<comment type="caution">
    <text evidence="3">The sequence shown here is derived from an EMBL/GenBank/DDBJ whole genome shotgun (WGS) entry which is preliminary data.</text>
</comment>
<reference evidence="3 4" key="1">
    <citation type="submission" date="2014-02" db="EMBL/GenBank/DDBJ databases">
        <title>Draft genome of Erwinia mallotivora strain BT-MARDI, a papaya dieback pathogen.</title>
        <authorList>
            <person name="Redzuan R."/>
            <person name="Abu Bakar N."/>
            <person name="Badrun R."/>
            <person name="Mohd Raih M.F."/>
            <person name="Rozano L."/>
            <person name="Mat Amin N."/>
        </authorList>
    </citation>
    <scope>NUCLEOTIDE SEQUENCE [LARGE SCALE GENOMIC DNA]</scope>
    <source>
        <strain evidence="3 4">BT-MARDI</strain>
    </source>
</reference>
<keyword evidence="4" id="KW-1185">Reference proteome</keyword>
<feature type="region of interest" description="Disordered" evidence="1">
    <location>
        <begin position="70"/>
        <end position="89"/>
    </location>
</feature>
<name>A0A014MGG7_9GAMM</name>
<proteinExistence type="predicted"/>